<dbReference type="Pfam" id="PF00797">
    <property type="entry name" value="Acetyltransf_2"/>
    <property type="match status" value="1"/>
</dbReference>
<evidence type="ECO:0000256" key="2">
    <source>
        <dbReference type="RuleBase" id="RU003452"/>
    </source>
</evidence>
<dbReference type="EMBL" id="JAEKLZ010000521">
    <property type="protein sequence ID" value="MBW8729352.1"/>
    <property type="molecule type" value="Genomic_DNA"/>
</dbReference>
<dbReference type="Gene3D" id="3.30.2140.10">
    <property type="entry name" value="Arylamine N-acetyltransferase"/>
    <property type="match status" value="1"/>
</dbReference>
<dbReference type="InterPro" id="IPR001447">
    <property type="entry name" value="Arylamine_N-AcTrfase"/>
</dbReference>
<evidence type="ECO:0000313" key="3">
    <source>
        <dbReference type="EMBL" id="MBW8729352.1"/>
    </source>
</evidence>
<dbReference type="InterPro" id="IPR038765">
    <property type="entry name" value="Papain-like_cys_pep_sf"/>
</dbReference>
<comment type="caution">
    <text evidence="3">The sequence shown here is derived from an EMBL/GenBank/DDBJ whole genome shotgun (WGS) entry which is preliminary data.</text>
</comment>
<proteinExistence type="inferred from homology"/>
<dbReference type="AlphaFoldDB" id="A0A952KH15"/>
<organism evidence="3 4">
    <name type="scientific">Inquilinus limosus</name>
    <dbReference type="NCBI Taxonomy" id="171674"/>
    <lineage>
        <taxon>Bacteria</taxon>
        <taxon>Pseudomonadati</taxon>
        <taxon>Pseudomonadota</taxon>
        <taxon>Alphaproteobacteria</taxon>
        <taxon>Rhodospirillales</taxon>
        <taxon>Rhodospirillaceae</taxon>
        <taxon>Inquilinus</taxon>
    </lineage>
</organism>
<protein>
    <submittedName>
        <fullName evidence="3">Arylamine N-acetyltransferase</fullName>
    </submittedName>
</protein>
<dbReference type="Gene3D" id="2.40.128.150">
    <property type="entry name" value="Cysteine proteinases"/>
    <property type="match status" value="1"/>
</dbReference>
<comment type="similarity">
    <text evidence="1 2">Belongs to the arylamine N-acetyltransferase family.</text>
</comment>
<evidence type="ECO:0000313" key="4">
    <source>
        <dbReference type="Proteomes" id="UP000700706"/>
    </source>
</evidence>
<dbReference type="Proteomes" id="UP000700706">
    <property type="component" value="Unassembled WGS sequence"/>
</dbReference>
<dbReference type="PRINTS" id="PR01543">
    <property type="entry name" value="ANATRNSFRASE"/>
</dbReference>
<reference evidence="3" key="1">
    <citation type="submission" date="2020-06" db="EMBL/GenBank/DDBJ databases">
        <title>Stable isotope informed genome-resolved metagenomics uncovers potential trophic interactions in rhizosphere soil.</title>
        <authorList>
            <person name="Starr E.P."/>
            <person name="Shi S."/>
            <person name="Blazewicz S.J."/>
            <person name="Koch B.J."/>
            <person name="Probst A.J."/>
            <person name="Hungate B.A."/>
            <person name="Pett-Ridge J."/>
            <person name="Firestone M.K."/>
            <person name="Banfield J.F."/>
        </authorList>
    </citation>
    <scope>NUCLEOTIDE SEQUENCE</scope>
    <source>
        <strain evidence="3">YM_69_17</strain>
    </source>
</reference>
<dbReference type="PANTHER" id="PTHR11786:SF0">
    <property type="entry name" value="ARYLAMINE N-ACETYLTRANSFERASE 4-RELATED"/>
    <property type="match status" value="1"/>
</dbReference>
<accession>A0A952KH15</accession>
<gene>
    <name evidence="3" type="ORF">JF625_29905</name>
</gene>
<evidence type="ECO:0000256" key="1">
    <source>
        <dbReference type="ARBA" id="ARBA00006547"/>
    </source>
</evidence>
<dbReference type="GO" id="GO:0016407">
    <property type="term" value="F:acetyltransferase activity"/>
    <property type="evidence" value="ECO:0007669"/>
    <property type="project" value="InterPro"/>
</dbReference>
<sequence length="291" mass="31824">MSKLDIAPAQAASPSVDLDAYFARIGYDGPREPTLDVLRALHQKHPDAIVFENLDVLMGKAISLDPADVDAKLIAAGRGGYCYEQNGLFKRVLTALGFEVTGLMARVLWMVPDHLPPRPRSHMVLAVRVPGDETVWLADVGFGGCVLTGPLALFSDAVQATPNGDFRILPIDELGGERQVQANLSGRWAATYQVALGAWADQDYEQANFYTYAHPSSHFTFSLTAGRTTPTARYALKNNRLTWRDAGGALVEQRDLTADELEAALREVLRLPVEPAWRPLIETIVGWGTQA</sequence>
<dbReference type="SUPFAM" id="SSF54001">
    <property type="entry name" value="Cysteine proteinases"/>
    <property type="match status" value="1"/>
</dbReference>
<dbReference type="PANTHER" id="PTHR11786">
    <property type="entry name" value="N-HYDROXYARYLAMINE O-ACETYLTRANSFERASE"/>
    <property type="match status" value="1"/>
</dbReference>
<name>A0A952KH15_9PROT</name>